<evidence type="ECO:0008006" key="9">
    <source>
        <dbReference type="Google" id="ProtNLM"/>
    </source>
</evidence>
<accession>A0A926HPP9</accession>
<dbReference type="InterPro" id="IPR010383">
    <property type="entry name" value="Glyco_hydrolase_94_b-supersand"/>
</dbReference>
<feature type="transmembrane region" description="Helical" evidence="3">
    <location>
        <begin position="429"/>
        <end position="457"/>
    </location>
</feature>
<evidence type="ECO:0000259" key="4">
    <source>
        <dbReference type="Pfam" id="PF06165"/>
    </source>
</evidence>
<evidence type="ECO:0000256" key="1">
    <source>
        <dbReference type="ARBA" id="ARBA00022676"/>
    </source>
</evidence>
<dbReference type="SMART" id="SM01068">
    <property type="entry name" value="CBM_X"/>
    <property type="match status" value="2"/>
</dbReference>
<feature type="domain" description="Glycoamylase-like" evidence="5">
    <location>
        <begin position="1277"/>
        <end position="1480"/>
    </location>
</feature>
<dbReference type="InterPro" id="IPR052047">
    <property type="entry name" value="GH94_Enzymes"/>
</dbReference>
<feature type="transmembrane region" description="Helical" evidence="3">
    <location>
        <begin position="869"/>
        <end position="891"/>
    </location>
</feature>
<keyword evidence="2" id="KW-0808">Transferase</keyword>
<dbReference type="Pfam" id="PF06165">
    <property type="entry name" value="GH94_b-supersand"/>
    <property type="match status" value="2"/>
</dbReference>
<keyword evidence="3" id="KW-0812">Transmembrane</keyword>
<dbReference type="Gene3D" id="1.50.10.140">
    <property type="match status" value="2"/>
</dbReference>
<dbReference type="SUPFAM" id="SSF74650">
    <property type="entry name" value="Galactose mutarotase-like"/>
    <property type="match status" value="2"/>
</dbReference>
<protein>
    <recommendedName>
        <fullName evidence="9">Glycosyl transferase</fullName>
    </recommendedName>
</protein>
<keyword evidence="1" id="KW-0328">Glycosyltransferase</keyword>
<dbReference type="EMBL" id="JACRSR010000001">
    <property type="protein sequence ID" value="MBC8530930.1"/>
    <property type="molecule type" value="Genomic_DNA"/>
</dbReference>
<dbReference type="InterPro" id="IPR019282">
    <property type="entry name" value="Glycoamylase-like_cons_dom"/>
</dbReference>
<name>A0A926HPP9_9FIRM</name>
<evidence type="ECO:0000313" key="8">
    <source>
        <dbReference type="Proteomes" id="UP000623172"/>
    </source>
</evidence>
<organism evidence="7 8">
    <name type="scientific">Gehongia tenuis</name>
    <dbReference type="NCBI Taxonomy" id="2763655"/>
    <lineage>
        <taxon>Bacteria</taxon>
        <taxon>Bacillati</taxon>
        <taxon>Bacillota</taxon>
        <taxon>Clostridia</taxon>
        <taxon>Christensenellales</taxon>
        <taxon>Christensenellaceae</taxon>
        <taxon>Gehongia</taxon>
    </lineage>
</organism>
<reference evidence="7" key="1">
    <citation type="submission" date="2020-08" db="EMBL/GenBank/DDBJ databases">
        <title>Genome public.</title>
        <authorList>
            <person name="Liu C."/>
            <person name="Sun Q."/>
        </authorList>
    </citation>
    <scope>NUCLEOTIDE SEQUENCE</scope>
    <source>
        <strain evidence="7">NSJ-53</strain>
    </source>
</reference>
<proteinExistence type="predicted"/>
<dbReference type="GO" id="GO:0005975">
    <property type="term" value="P:carbohydrate metabolic process"/>
    <property type="evidence" value="ECO:0007669"/>
    <property type="project" value="InterPro"/>
</dbReference>
<evidence type="ECO:0000313" key="7">
    <source>
        <dbReference type="EMBL" id="MBC8530930.1"/>
    </source>
</evidence>
<evidence type="ECO:0000259" key="6">
    <source>
        <dbReference type="Pfam" id="PF17167"/>
    </source>
</evidence>
<dbReference type="RefSeq" id="WP_249315000.1">
    <property type="nucleotide sequence ID" value="NZ_JACRSR010000001.1"/>
</dbReference>
<dbReference type="Gene3D" id="1.50.10.10">
    <property type="match status" value="1"/>
</dbReference>
<dbReference type="GO" id="GO:0016757">
    <property type="term" value="F:glycosyltransferase activity"/>
    <property type="evidence" value="ECO:0007669"/>
    <property type="project" value="UniProtKB-KW"/>
</dbReference>
<dbReference type="InterPro" id="IPR033432">
    <property type="entry name" value="GH94_catalytic"/>
</dbReference>
<gene>
    <name evidence="7" type="ORF">H8696_03620</name>
</gene>
<feature type="domain" description="Glycosyl hydrolase 94 catalytic" evidence="6">
    <location>
        <begin position="2291"/>
        <end position="2714"/>
    </location>
</feature>
<keyword evidence="3" id="KW-1133">Transmembrane helix</keyword>
<dbReference type="PANTHER" id="PTHR37469:SF2">
    <property type="entry name" value="CELLOBIONIC ACID PHOSPHORYLASE"/>
    <property type="match status" value="1"/>
</dbReference>
<feature type="transmembrane region" description="Helical" evidence="3">
    <location>
        <begin position="807"/>
        <end position="834"/>
    </location>
</feature>
<feature type="domain" description="Glycosyl hydrolase 94 supersandwich" evidence="4">
    <location>
        <begin position="1539"/>
        <end position="1799"/>
    </location>
</feature>
<dbReference type="Gene3D" id="2.60.420.10">
    <property type="entry name" value="Maltose phosphorylase, domain 3"/>
    <property type="match status" value="1"/>
</dbReference>
<feature type="domain" description="Glycosyl hydrolase 94 supersandwich" evidence="4">
    <location>
        <begin position="2013"/>
        <end position="2273"/>
    </location>
</feature>
<evidence type="ECO:0000259" key="5">
    <source>
        <dbReference type="Pfam" id="PF10091"/>
    </source>
</evidence>
<dbReference type="CDD" id="cd11756">
    <property type="entry name" value="GH94N_ChvB_NdvB_1_like"/>
    <property type="match status" value="1"/>
</dbReference>
<comment type="caution">
    <text evidence="7">The sequence shown here is derived from an EMBL/GenBank/DDBJ whole genome shotgun (WGS) entry which is preliminary data.</text>
</comment>
<dbReference type="GO" id="GO:0030246">
    <property type="term" value="F:carbohydrate binding"/>
    <property type="evidence" value="ECO:0007669"/>
    <property type="project" value="InterPro"/>
</dbReference>
<dbReference type="InterPro" id="IPR011013">
    <property type="entry name" value="Gal_mutarotase_sf_dom"/>
</dbReference>
<keyword evidence="3" id="KW-0472">Membrane</keyword>
<dbReference type="InterPro" id="IPR037824">
    <property type="entry name" value="GH94N_2_NdvB"/>
</dbReference>
<dbReference type="SUPFAM" id="SSF48208">
    <property type="entry name" value="Six-hairpin glycosidases"/>
    <property type="match status" value="1"/>
</dbReference>
<evidence type="ECO:0000256" key="2">
    <source>
        <dbReference type="ARBA" id="ARBA00022679"/>
    </source>
</evidence>
<dbReference type="Pfam" id="PF10091">
    <property type="entry name" value="Glycoamylase"/>
    <property type="match status" value="1"/>
</dbReference>
<feature type="transmembrane region" description="Helical" evidence="3">
    <location>
        <begin position="942"/>
        <end position="961"/>
    </location>
</feature>
<feature type="transmembrane region" description="Helical" evidence="3">
    <location>
        <begin position="404"/>
        <end position="423"/>
    </location>
</feature>
<keyword evidence="8" id="KW-1185">Reference proteome</keyword>
<dbReference type="Proteomes" id="UP000623172">
    <property type="component" value="Unassembled WGS sequence"/>
</dbReference>
<dbReference type="Pfam" id="PF17167">
    <property type="entry name" value="Glyco_hydro_94"/>
    <property type="match status" value="1"/>
</dbReference>
<feature type="transmembrane region" description="Helical" evidence="3">
    <location>
        <begin position="6"/>
        <end position="23"/>
    </location>
</feature>
<dbReference type="InterPro" id="IPR012341">
    <property type="entry name" value="6hp_glycosidase-like_sf"/>
</dbReference>
<dbReference type="Gene3D" id="2.70.98.40">
    <property type="entry name" value="Glycoside hydrolase, family 65, N-terminal domain"/>
    <property type="match status" value="2"/>
</dbReference>
<feature type="transmembrane region" description="Helical" evidence="3">
    <location>
        <begin position="912"/>
        <end position="936"/>
    </location>
</feature>
<dbReference type="PANTHER" id="PTHR37469">
    <property type="entry name" value="CELLOBIONIC ACID PHOSPHORYLASE-RELATED"/>
    <property type="match status" value="1"/>
</dbReference>
<sequence>MFLIYAALAVILVGAAVYGILNLRRSGEGAERLSPAGLDGEEGAAWLAGQPEVKNRIFYRRDPLHLAGLSRAMPELYREAAGRLGSDNAGALSWYVDHYPFLRQTLLRLEKALTTKSVGGLPAFSAGPLKNVPRCYAIVRTALELHQLKLSAEDLAEAAQTYERHKPLALRELWMLPEMAQALLLQAAVRLAQESLEEEKNGQKCMELFEKSLEGDGERALKALLERCGQQNKLTDELIAKVYERLVQYKNPKLLKLLDGAIADREEDLEHIVQSVQEARVKKAILMANAVKSLHHWQQVQWAVHFEEISSVHRLFMGDPAGVYGRMSFDSRQRLLGRLESIAGNDEMAAAEGALELAKAGETLQQRHVGYYLMVEEGLEKLYGKLDKAGKGKRRRLGLVLKRVLYFVMIWVPSLGFSALAAAGCWPAAGFWAVAVGLLAILPLSDLFAALAGAIMGKAVRSTALLKMDYTKNFGDFTAVVAIPALIPSVDAAKKLVQQLELAFHASRDENMRYVLLGDFADEPKPVLEGDEEILEAAKAGIAALNHRWARGGDQFFLLHRPRTLSATQRRYMGKERKRGALASLNRFILGEEEAFLATEGSLTRIRGAKYVITLDADTRLMKDEAKRMLAAMAYPLNWPVFNEEGTRVVQGYGLMQPRVELSVAEADRSRFAYLFGGDPGFDPYAFTASDVYQDLFGEGIFTGKGVYDVKAFTTVLEGRLPREWVLSHDLLEGSYARCALLGDVALMDGFPKSYLAYAKRSERWIRGDWQLLPWLTGRVRDEAGDKKKNPLGRLARYKMFDNLRRSLVPILSAGLIAMGIGFGRPLLAVLALLPMLIHPLLGLAQGLYDWAANRGVRPAAVGKGFVRALLEIMLLGDSAVNSLLAILRALKHMAGKHKLLEWTPAAQAEHHGVGVGAYVLAMAPSMALGAGFALWGIFAGAYWAAAALAFTAAPFVMAALSAKPKERRILDASDRQYIVRLARLNWAYFEEQVTKDRFFLPPDNVQLEPYRGAALRTSPTNIGFYLMACLSAHDLGFISYGEMVDRLEKTVAVVESLTKWQGHLYNWYDLTNLEVLVPKYVSTVDSGNLAGYLIIVAEGVRKGLEKPWLDGFKGDYWQSGAKDMGDLFHRSEAKLDRLGAASLAAWKSSTAAVFPVMAYDAVPAGLDAALRESLESVLKPVREAKSVTSLHGALTAALPRLDQLRPGDDGGYAAQLRSALLGSLEAAEALERKAGRLASRMEALVEAMNFSALYDPAMDLMRIGYDVENELESPSHYDFLASEARQTSLVAIAKGDVPAKHWRNLGRPTERIHGRDTFLSWSGTMFEYLMPLLIFGDKPHTAMHGTYAGLMAAQIAYGRERNIPWGVSESGYYAFDLALNYQYRAFGVPRVSLRMALPPDVVTAPYAAQMALMVDPEEALRDLKHFEKAGAFGRYGFYEAVDFTAERLEDQRPKVVKSFMVHHLGMALVAMDNVLMDGIHQKRTDAVLMLKAVEDLWLEKPASVLLRKKPETVKVAQQPRRRPKPFASRHVRQPGEDTLHFLSNGSYDLMVSAKGLGYARWQDYAIGRWRKDRVLERYGQRIVFRNLKNGETFSTAYQPALDRPDRYQAAFEPERAVFLRKDGRFTTKMESWVSPEHDVEIRRVTLENGSLIEAEFEITGFFELALSRQADDEAHMAFQNLFVTTKSVPELDALIAGRRTREGEVAPLCVGYGIYGDFEGEMTFETDRAKFYGRSYSEGYPEGIYRELERTEGAVLDPVMAIRRKLVVNKGEKKTFCCITAAAKTREETVALLKEYRNIQAVERSLELARVHARVQAEHLKMQPKDAALFQKLASWLVLGYPKGEKSLTQRALWAHGISGDLPIVLATIDAIDQLPGAERLLKAHGYLRMKGVKVDLVFLNRYGNDYLQPLQEKLVDLVRASHARGDDDGPGGVHILKAQELSEGEGERLAATANLTVSCGEDFEPLLLPEPSGYQPEFVKKRPSPWRDERVQVQEKLLFYNGTGGFTEGGREYVMNFLDGAPTPLPFANVMAGESFGTLVTESGGGYTFNINSRENKLTPWSNDAVLDPLGEMLLVRDNETGEVFSLTPRPAGRKVAVRHGQGYTVFESRPQGIQAALTEFVDTEAPVKTYRVELTNLTDSRRSLTLFFYAEWVLGVTRDAMALHGITGHEEDFLWAKNPYSDDFSGLVAYAACLEGMDDFTCHRPDFWVGDEVSGVPGGAWALTLSQRCGTATDPAAVMAVKVELEPGESLERSFVLGEEQDLDAIRTRLAALKAEKTKSRLDRVKTFWDRRLGTVSVSSPDPAFDIVMNRWMLYQTLSARVLARTGFYQAGGAYGFRDQLQDGLALLYAEPERTRKLIVEFAGHQFEDGDVQHWWHPPRRGVRTKISDDLLFLAYVTLEYIEVTEDWTILEEKAPYLKGLPIPPGKEDVYANFELSGTEGDIYDHICRAVERSASRLGDHGLPLMGSGDWNDAMNRIGIEGKGESVWLGWFLLHILRRMPELARKRGDLVRSALFERQAGALLTSLEKAGWDGDWYRRAYMDDGTPIGSAKSQEGRIDCISQSWAVLAGGDRTRSEEAMDAALTQLWDREAGVMRLLAPAFDRWEKNPGYIKGYVSGVRENGGQYTHGAAWTILALTRLGRCGEAYEIFSKINPVARTDSREKLLVYKGEPYAYAADVYYAKDHVGRAGWTWYTGSAAWMYKVALEGILGFTKRGEKLFMEPCLPPTWPGFHLVYRYGGAIYEIEVTRGEKREIYLDGALAKSHIPLVDDGRVHSVKVLLELKK</sequence>
<evidence type="ECO:0000256" key="3">
    <source>
        <dbReference type="SAM" id="Phobius"/>
    </source>
</evidence>
<dbReference type="InterPro" id="IPR037018">
    <property type="entry name" value="GH65_N"/>
</dbReference>
<dbReference type="InterPro" id="IPR008928">
    <property type="entry name" value="6-hairpin_glycosidase_sf"/>
</dbReference>